<keyword evidence="2" id="KW-0732">Signal</keyword>
<dbReference type="HOGENOM" id="CLU_087643_0_0_1"/>
<sequence length="277" mass="31435">MKFSITVLSSILAICSVTIANPTDPSSTMSAEASTSTASSSGASDGGSGSPESPSTDEFKEYCGRFDATELSLIEEIAKSRIKSMKAFKLLESQRFDADIQEGLIVREKEKLESMSQVPSRKLSSAKTDYEYNRQRCEGSRYYATDYVWKLLDRTEENNELATKLTSHSSFGVSLNDYYSSPKSVYGYRDCLKLVTLLQLKMGHHPEYVVMQRVLHVACGHICVVHSRKYITIFYQWWLYLCTKHRIPHKYPHTIHVNRVHISTIKVPLQKSHITNI</sequence>
<feature type="signal peptide" evidence="2">
    <location>
        <begin position="1"/>
        <end position="20"/>
    </location>
</feature>
<evidence type="ECO:0000256" key="2">
    <source>
        <dbReference type="SAM" id="SignalP"/>
    </source>
</evidence>
<dbReference type="GeneID" id="18238848"/>
<feature type="chain" id="PRO_5003312786" evidence="2">
    <location>
        <begin position="21"/>
        <end position="277"/>
    </location>
</feature>
<name>F4P598_BATDJ</name>
<feature type="region of interest" description="Disordered" evidence="1">
    <location>
        <begin position="23"/>
        <end position="59"/>
    </location>
</feature>
<dbReference type="EMBL" id="GL882886">
    <property type="protein sequence ID" value="EGF79375.1"/>
    <property type="molecule type" value="Genomic_DNA"/>
</dbReference>
<accession>F4P598</accession>
<keyword evidence="4" id="KW-1185">Reference proteome</keyword>
<protein>
    <submittedName>
        <fullName evidence="3">Uncharacterized protein</fullName>
    </submittedName>
</protein>
<gene>
    <name evidence="3" type="ORF">BATDEDRAFT_25682</name>
</gene>
<proteinExistence type="predicted"/>
<evidence type="ECO:0000256" key="1">
    <source>
        <dbReference type="SAM" id="MobiDB-lite"/>
    </source>
</evidence>
<reference evidence="3 4" key="1">
    <citation type="submission" date="2009-12" db="EMBL/GenBank/DDBJ databases">
        <title>The draft genome of Batrachochytrium dendrobatidis.</title>
        <authorList>
            <consortium name="US DOE Joint Genome Institute (JGI-PGF)"/>
            <person name="Kuo A."/>
            <person name="Salamov A."/>
            <person name="Schmutz J."/>
            <person name="Lucas S."/>
            <person name="Pitluck S."/>
            <person name="Rosenblum E."/>
            <person name="Stajich J."/>
            <person name="Eisen M."/>
            <person name="Grigoriev I.V."/>
        </authorList>
    </citation>
    <scope>NUCLEOTIDE SEQUENCE [LARGE SCALE GENOMIC DNA]</scope>
    <source>
        <strain evidence="4">JAM81 / FGSC 10211</strain>
    </source>
</reference>
<evidence type="ECO:0000313" key="4">
    <source>
        <dbReference type="Proteomes" id="UP000007241"/>
    </source>
</evidence>
<evidence type="ECO:0000313" key="3">
    <source>
        <dbReference type="EMBL" id="EGF79375.1"/>
    </source>
</evidence>
<dbReference type="AlphaFoldDB" id="F4P598"/>
<organism evidence="3 4">
    <name type="scientific">Batrachochytrium dendrobatidis (strain JAM81 / FGSC 10211)</name>
    <name type="common">Frog chytrid fungus</name>
    <dbReference type="NCBI Taxonomy" id="684364"/>
    <lineage>
        <taxon>Eukaryota</taxon>
        <taxon>Fungi</taxon>
        <taxon>Fungi incertae sedis</taxon>
        <taxon>Chytridiomycota</taxon>
        <taxon>Chytridiomycota incertae sedis</taxon>
        <taxon>Chytridiomycetes</taxon>
        <taxon>Rhizophydiales</taxon>
        <taxon>Rhizophydiales incertae sedis</taxon>
        <taxon>Batrachochytrium</taxon>
    </lineage>
</organism>
<dbReference type="Proteomes" id="UP000007241">
    <property type="component" value="Unassembled WGS sequence"/>
</dbReference>
<feature type="compositionally biased region" description="Low complexity" evidence="1">
    <location>
        <begin position="25"/>
        <end position="43"/>
    </location>
</feature>
<dbReference type="InParanoid" id="F4P598"/>
<dbReference type="RefSeq" id="XP_006679849.1">
    <property type="nucleotide sequence ID" value="XM_006679786.1"/>
</dbReference>